<keyword evidence="5" id="KW-0238">DNA-binding</keyword>
<dbReference type="SUPFAM" id="SSF46689">
    <property type="entry name" value="Homeodomain-like"/>
    <property type="match status" value="1"/>
</dbReference>
<evidence type="ECO:0000256" key="8">
    <source>
        <dbReference type="SAM" id="MobiDB-lite"/>
    </source>
</evidence>
<dbReference type="PANTHER" id="PTHR45885:SF1">
    <property type="entry name" value="CELL DIVISION CYCLE 5-LIKE PROTEIN"/>
    <property type="match status" value="1"/>
</dbReference>
<keyword evidence="3" id="KW-0507">mRNA processing</keyword>
<dbReference type="Gene3D" id="1.10.10.60">
    <property type="entry name" value="Homeodomain-like"/>
    <property type="match status" value="2"/>
</dbReference>
<evidence type="ECO:0000259" key="9">
    <source>
        <dbReference type="PROSITE" id="PS50090"/>
    </source>
</evidence>
<organism evidence="10 11">
    <name type="scientific">Panagrellus redivivus</name>
    <name type="common">Microworm</name>
    <dbReference type="NCBI Taxonomy" id="6233"/>
    <lineage>
        <taxon>Eukaryota</taxon>
        <taxon>Metazoa</taxon>
        <taxon>Ecdysozoa</taxon>
        <taxon>Nematoda</taxon>
        <taxon>Chromadorea</taxon>
        <taxon>Rhabditida</taxon>
        <taxon>Tylenchina</taxon>
        <taxon>Panagrolaimomorpha</taxon>
        <taxon>Panagrolaimoidea</taxon>
        <taxon>Panagrolaimidae</taxon>
        <taxon>Panagrellus</taxon>
    </lineage>
</organism>
<evidence type="ECO:0000256" key="7">
    <source>
        <dbReference type="ARBA" id="ARBA00023242"/>
    </source>
</evidence>
<evidence type="ECO:0000256" key="4">
    <source>
        <dbReference type="ARBA" id="ARBA00022728"/>
    </source>
</evidence>
<dbReference type="PROSITE" id="PS50090">
    <property type="entry name" value="MYB_LIKE"/>
    <property type="match status" value="2"/>
</dbReference>
<keyword evidence="4" id="KW-0747">Spliceosome</keyword>
<dbReference type="PANTHER" id="PTHR45885">
    <property type="entry name" value="CELL DIVISION CYCLE 5-LIKE PROTEIN"/>
    <property type="match status" value="1"/>
</dbReference>
<comment type="similarity">
    <text evidence="2">Belongs to the CEF1 family.</text>
</comment>
<dbReference type="GO" id="GO:0000981">
    <property type="term" value="F:DNA-binding transcription factor activity, RNA polymerase II-specific"/>
    <property type="evidence" value="ECO:0007669"/>
    <property type="project" value="TreeGrafter"/>
</dbReference>
<evidence type="ECO:0000256" key="5">
    <source>
        <dbReference type="ARBA" id="ARBA00023125"/>
    </source>
</evidence>
<reference evidence="10" key="1">
    <citation type="journal article" date="2013" name="Genetics">
        <title>The draft genome and transcriptome of Panagrellus redivivus are shaped by the harsh demands of a free-living lifestyle.</title>
        <authorList>
            <person name="Srinivasan J."/>
            <person name="Dillman A.R."/>
            <person name="Macchietto M.G."/>
            <person name="Heikkinen L."/>
            <person name="Lakso M."/>
            <person name="Fracchia K.M."/>
            <person name="Antoshechkin I."/>
            <person name="Mortazavi A."/>
            <person name="Wong G."/>
            <person name="Sternberg P.W."/>
        </authorList>
    </citation>
    <scope>NUCLEOTIDE SEQUENCE [LARGE SCALE GENOMIC DNA]</scope>
    <source>
        <strain evidence="10">MT8872</strain>
    </source>
</reference>
<dbReference type="Pfam" id="PF13921">
    <property type="entry name" value="Myb_DNA-bind_6"/>
    <property type="match status" value="1"/>
</dbReference>
<dbReference type="Pfam" id="PF00249">
    <property type="entry name" value="Myb_DNA-binding"/>
    <property type="match status" value="1"/>
</dbReference>
<keyword evidence="6" id="KW-0508">mRNA splicing</keyword>
<sequence length="184" mass="21836">MVLRWTSKEDKLLLLFEKRTKIKLFLKFGGHKWANVASMMHTKKTAEQCEDRWYELEAMRIEKLQWSREEDEKLLQLLRKMVRDFDQIAAILGRPKVQCIDRFEHFIDEAERRADFLNGDEPWRPVNAPSEVRPTQLDSLDVEEMQWLSLIRRAEDVGQSDSALRRAANRKHLSESHLSKKSKS</sequence>
<accession>A0A7E4UPM8</accession>
<evidence type="ECO:0000313" key="11">
    <source>
        <dbReference type="WBParaSite" id="Pan_g10962.t1"/>
    </source>
</evidence>
<protein>
    <submittedName>
        <fullName evidence="11">Myb-like domain-containing protein</fullName>
    </submittedName>
</protein>
<keyword evidence="7" id="KW-0539">Nucleus</keyword>
<evidence type="ECO:0000256" key="3">
    <source>
        <dbReference type="ARBA" id="ARBA00022664"/>
    </source>
</evidence>
<dbReference type="GO" id="GO:0000974">
    <property type="term" value="C:Prp19 complex"/>
    <property type="evidence" value="ECO:0007669"/>
    <property type="project" value="InterPro"/>
</dbReference>
<evidence type="ECO:0000256" key="6">
    <source>
        <dbReference type="ARBA" id="ARBA00023187"/>
    </source>
</evidence>
<feature type="region of interest" description="Disordered" evidence="8">
    <location>
        <begin position="156"/>
        <end position="184"/>
    </location>
</feature>
<dbReference type="InterPro" id="IPR009057">
    <property type="entry name" value="Homeodomain-like_sf"/>
</dbReference>
<evidence type="ECO:0000313" key="10">
    <source>
        <dbReference type="Proteomes" id="UP000492821"/>
    </source>
</evidence>
<dbReference type="WBParaSite" id="Pan_g10962.t1">
    <property type="protein sequence ID" value="Pan_g10962.t1"/>
    <property type="gene ID" value="Pan_g10962"/>
</dbReference>
<dbReference type="CDD" id="cd00167">
    <property type="entry name" value="SANT"/>
    <property type="match status" value="1"/>
</dbReference>
<dbReference type="Proteomes" id="UP000492821">
    <property type="component" value="Unassembled WGS sequence"/>
</dbReference>
<keyword evidence="10" id="KW-1185">Reference proteome</keyword>
<dbReference type="InterPro" id="IPR001005">
    <property type="entry name" value="SANT/Myb"/>
</dbReference>
<feature type="domain" description="Myb-like" evidence="9">
    <location>
        <begin position="58"/>
        <end position="107"/>
    </location>
</feature>
<evidence type="ECO:0000256" key="2">
    <source>
        <dbReference type="ARBA" id="ARBA00010506"/>
    </source>
</evidence>
<dbReference type="GO" id="GO:0000977">
    <property type="term" value="F:RNA polymerase II transcription regulatory region sequence-specific DNA binding"/>
    <property type="evidence" value="ECO:0007669"/>
    <property type="project" value="TreeGrafter"/>
</dbReference>
<dbReference type="AlphaFoldDB" id="A0A7E4UPM8"/>
<evidence type="ECO:0000256" key="1">
    <source>
        <dbReference type="ARBA" id="ARBA00004123"/>
    </source>
</evidence>
<dbReference type="GO" id="GO:0005681">
    <property type="term" value="C:spliceosomal complex"/>
    <property type="evidence" value="ECO:0007669"/>
    <property type="project" value="UniProtKB-KW"/>
</dbReference>
<reference evidence="11" key="2">
    <citation type="submission" date="2020-10" db="UniProtKB">
        <authorList>
            <consortium name="WormBaseParasite"/>
        </authorList>
    </citation>
    <scope>IDENTIFICATION</scope>
</reference>
<dbReference type="InterPro" id="IPR047242">
    <property type="entry name" value="CDC5L/Cef1"/>
</dbReference>
<comment type="subcellular location">
    <subcellularLocation>
        <location evidence="1">Nucleus</location>
    </subcellularLocation>
</comment>
<proteinExistence type="inferred from homology"/>
<name>A0A7E4UPM8_PANRE</name>
<dbReference type="SMART" id="SM00717">
    <property type="entry name" value="SANT"/>
    <property type="match status" value="2"/>
</dbReference>
<dbReference type="GO" id="GO:0000398">
    <property type="term" value="P:mRNA splicing, via spliceosome"/>
    <property type="evidence" value="ECO:0007669"/>
    <property type="project" value="InterPro"/>
</dbReference>
<feature type="domain" description="Myb-like" evidence="9">
    <location>
        <begin position="4"/>
        <end position="57"/>
    </location>
</feature>